<reference evidence="1" key="1">
    <citation type="submission" date="2018-05" db="EMBL/GenBank/DDBJ databases">
        <authorList>
            <person name="Lanie J.A."/>
            <person name="Ng W.-L."/>
            <person name="Kazmierczak K.M."/>
            <person name="Andrzejewski T.M."/>
            <person name="Davidsen T.M."/>
            <person name="Wayne K.J."/>
            <person name="Tettelin H."/>
            <person name="Glass J.I."/>
            <person name="Rusch D."/>
            <person name="Podicherti R."/>
            <person name="Tsui H.-C.T."/>
            <person name="Winkler M.E."/>
        </authorList>
    </citation>
    <scope>NUCLEOTIDE SEQUENCE</scope>
</reference>
<gene>
    <name evidence="1" type="ORF">METZ01_LOCUS451023</name>
</gene>
<organism evidence="1">
    <name type="scientific">marine metagenome</name>
    <dbReference type="NCBI Taxonomy" id="408172"/>
    <lineage>
        <taxon>unclassified sequences</taxon>
        <taxon>metagenomes</taxon>
        <taxon>ecological metagenomes</taxon>
    </lineage>
</organism>
<name>A0A382ZSD4_9ZZZZ</name>
<dbReference type="AlphaFoldDB" id="A0A382ZSD4"/>
<feature type="non-terminal residue" evidence="1">
    <location>
        <position position="65"/>
    </location>
</feature>
<protein>
    <submittedName>
        <fullName evidence="1">Uncharacterized protein</fullName>
    </submittedName>
</protein>
<dbReference type="EMBL" id="UINC01186107">
    <property type="protein sequence ID" value="SVD98169.1"/>
    <property type="molecule type" value="Genomic_DNA"/>
</dbReference>
<evidence type="ECO:0000313" key="1">
    <source>
        <dbReference type="EMBL" id="SVD98169.1"/>
    </source>
</evidence>
<sequence>MASYSDFWGDGANTTGSYALLSKKSPNRYHLMRMLRKRGMQEYGEILTTLLTDASPSTSASYTVA</sequence>
<accession>A0A382ZSD4</accession>
<proteinExistence type="predicted"/>